<protein>
    <recommendedName>
        <fullName evidence="3">DNA polymerase III subunit delta</fullName>
    </recommendedName>
</protein>
<name>A0A937IFQ5_9GAMM</name>
<proteinExistence type="predicted"/>
<dbReference type="EMBL" id="JADHQA010000016">
    <property type="protein sequence ID" value="MBL6820278.1"/>
    <property type="molecule type" value="Genomic_DNA"/>
</dbReference>
<evidence type="ECO:0008006" key="3">
    <source>
        <dbReference type="Google" id="ProtNLM"/>
    </source>
</evidence>
<dbReference type="AlphaFoldDB" id="A0A937IFQ5"/>
<comment type="caution">
    <text evidence="1">The sequence shown here is derived from an EMBL/GenBank/DDBJ whole genome shotgun (WGS) entry which is preliminary data.</text>
</comment>
<gene>
    <name evidence="1" type="ORF">ISQ61_03420</name>
</gene>
<dbReference type="SUPFAM" id="SSF52540">
    <property type="entry name" value="P-loop containing nucleoside triphosphate hydrolases"/>
    <property type="match status" value="1"/>
</dbReference>
<sequence>MYQWNKDFLANPRRIRPKTIFYGSTGDDIHKIVSVLVLEHLNQIYKKEIKLTQSLNDLALPNFFFLKKEDGKSNIPIEEIRKPKEFLNLKSTFGKMLYIQGGQDIRVDGYNALLKTVEDSDSSTFIWISAENLKSIPATILSRFDQVKIPSPKTSSIKEYFEQKTIKFDDRMLTFLAQNPNVMMVDDFHLVLRRFDEVLQSKDIASIEKSEFRLFIDYLIFNNKQGIHLDNKQALKRLKLLTEVKKSLLSAHNLSLDVIRLRVTSCLG</sequence>
<evidence type="ECO:0000313" key="1">
    <source>
        <dbReference type="EMBL" id="MBL6820278.1"/>
    </source>
</evidence>
<organism evidence="1 2">
    <name type="scientific">SAR86 cluster bacterium</name>
    <dbReference type="NCBI Taxonomy" id="2030880"/>
    <lineage>
        <taxon>Bacteria</taxon>
        <taxon>Pseudomonadati</taxon>
        <taxon>Pseudomonadota</taxon>
        <taxon>Gammaproteobacteria</taxon>
        <taxon>SAR86 cluster</taxon>
    </lineage>
</organism>
<reference evidence="1" key="1">
    <citation type="submission" date="2020-10" db="EMBL/GenBank/DDBJ databases">
        <title>Microbiome of the Black Sea water column analyzed by genome centric metagenomics.</title>
        <authorList>
            <person name="Cabello-Yeves P.J."/>
            <person name="Callieri C."/>
            <person name="Picazo A."/>
            <person name="Mehrshad M."/>
            <person name="Haro-Moreno J.M."/>
            <person name="Roda-Garcia J."/>
            <person name="Dzembekova N."/>
            <person name="Slabakova V."/>
            <person name="Slabakova N."/>
            <person name="Moncheva S."/>
            <person name="Rodriguez-Valera F."/>
        </authorList>
    </citation>
    <scope>NUCLEOTIDE SEQUENCE</scope>
    <source>
        <strain evidence="1">BS307-5m-G47</strain>
    </source>
</reference>
<dbReference type="Pfam" id="PF13177">
    <property type="entry name" value="DNA_pol3_delta2"/>
    <property type="match status" value="1"/>
</dbReference>
<accession>A0A937IFQ5</accession>
<dbReference type="Gene3D" id="3.40.50.300">
    <property type="entry name" value="P-loop containing nucleotide triphosphate hydrolases"/>
    <property type="match status" value="1"/>
</dbReference>
<dbReference type="InterPro" id="IPR027417">
    <property type="entry name" value="P-loop_NTPase"/>
</dbReference>
<evidence type="ECO:0000313" key="2">
    <source>
        <dbReference type="Proteomes" id="UP000704935"/>
    </source>
</evidence>
<dbReference type="Proteomes" id="UP000704935">
    <property type="component" value="Unassembled WGS sequence"/>
</dbReference>